<keyword evidence="1" id="KW-0472">Membrane</keyword>
<evidence type="ECO:0000313" key="2">
    <source>
        <dbReference type="EMBL" id="KAF2876159.1"/>
    </source>
</evidence>
<evidence type="ECO:0000256" key="1">
    <source>
        <dbReference type="SAM" id="Phobius"/>
    </source>
</evidence>
<evidence type="ECO:0000313" key="3">
    <source>
        <dbReference type="Proteomes" id="UP000481861"/>
    </source>
</evidence>
<protein>
    <submittedName>
        <fullName evidence="2">Uncharacterized protein</fullName>
    </submittedName>
</protein>
<dbReference type="AlphaFoldDB" id="A0A7C8MF71"/>
<organism evidence="2 3">
    <name type="scientific">Massariosphaeria phaeospora</name>
    <dbReference type="NCBI Taxonomy" id="100035"/>
    <lineage>
        <taxon>Eukaryota</taxon>
        <taxon>Fungi</taxon>
        <taxon>Dikarya</taxon>
        <taxon>Ascomycota</taxon>
        <taxon>Pezizomycotina</taxon>
        <taxon>Dothideomycetes</taxon>
        <taxon>Pleosporomycetidae</taxon>
        <taxon>Pleosporales</taxon>
        <taxon>Pleosporales incertae sedis</taxon>
        <taxon>Massariosphaeria</taxon>
    </lineage>
</organism>
<gene>
    <name evidence="2" type="ORF">BDV95DRAFT_602175</name>
</gene>
<name>A0A7C8MF71_9PLEO</name>
<reference evidence="2 3" key="1">
    <citation type="submission" date="2020-01" db="EMBL/GenBank/DDBJ databases">
        <authorList>
            <consortium name="DOE Joint Genome Institute"/>
            <person name="Haridas S."/>
            <person name="Albert R."/>
            <person name="Binder M."/>
            <person name="Bloem J."/>
            <person name="Labutti K."/>
            <person name="Salamov A."/>
            <person name="Andreopoulos B."/>
            <person name="Baker S.E."/>
            <person name="Barry K."/>
            <person name="Bills G."/>
            <person name="Bluhm B.H."/>
            <person name="Cannon C."/>
            <person name="Castanera R."/>
            <person name="Culley D.E."/>
            <person name="Daum C."/>
            <person name="Ezra D."/>
            <person name="Gonzalez J.B."/>
            <person name="Henrissat B."/>
            <person name="Kuo A."/>
            <person name="Liang C."/>
            <person name="Lipzen A."/>
            <person name="Lutzoni F."/>
            <person name="Magnuson J."/>
            <person name="Mondo S."/>
            <person name="Nolan M."/>
            <person name="Ohm R."/>
            <person name="Pangilinan J."/>
            <person name="Park H.-J.H."/>
            <person name="Ramirez L."/>
            <person name="Alfaro M."/>
            <person name="Sun H."/>
            <person name="Tritt A."/>
            <person name="Yoshinaga Y."/>
            <person name="Zwiers L.-H.L."/>
            <person name="Turgeon B.G."/>
            <person name="Goodwin S.B."/>
            <person name="Spatafora J.W."/>
            <person name="Crous P.W."/>
            <person name="Grigoriev I.V."/>
        </authorList>
    </citation>
    <scope>NUCLEOTIDE SEQUENCE [LARGE SCALE GENOMIC DNA]</scope>
    <source>
        <strain evidence="2 3">CBS 611.86</strain>
    </source>
</reference>
<feature type="transmembrane region" description="Helical" evidence="1">
    <location>
        <begin position="48"/>
        <end position="72"/>
    </location>
</feature>
<comment type="caution">
    <text evidence="2">The sequence shown here is derived from an EMBL/GenBank/DDBJ whole genome shotgun (WGS) entry which is preliminary data.</text>
</comment>
<keyword evidence="1" id="KW-1133">Transmembrane helix</keyword>
<feature type="transmembrane region" description="Helical" evidence="1">
    <location>
        <begin position="6"/>
        <end position="25"/>
    </location>
</feature>
<keyword evidence="1" id="KW-0812">Transmembrane</keyword>
<proteinExistence type="predicted"/>
<dbReference type="OrthoDB" id="3924764at2759"/>
<sequence>MKGGVLMSWVAVVAVMGVGVGAGPAKRNCPDVKCYTAVNECAVTYSKYALFFFELLSGLLVIFVLPPVWILLTPASSCWNECALPSTRLPTFTQPQCPATTVTVTAPANANANATDAVTATPAITLAPVLIPTSIPANGSCVPMSICVDAKSQCGNDTVLFGDCYDICSPRVLTPPPCAFTPITLTSSATIATTTFRARKAKRPCQAPEGKLWMCAPLDW</sequence>
<keyword evidence="3" id="KW-1185">Reference proteome</keyword>
<dbReference type="EMBL" id="JAADJZ010000003">
    <property type="protein sequence ID" value="KAF2876159.1"/>
    <property type="molecule type" value="Genomic_DNA"/>
</dbReference>
<dbReference type="Proteomes" id="UP000481861">
    <property type="component" value="Unassembled WGS sequence"/>
</dbReference>
<accession>A0A7C8MF71</accession>